<evidence type="ECO:0000256" key="3">
    <source>
        <dbReference type="ARBA" id="ARBA00022692"/>
    </source>
</evidence>
<dbReference type="EMBL" id="VFOW01000001">
    <property type="protein sequence ID" value="TQL74976.1"/>
    <property type="molecule type" value="Genomic_DNA"/>
</dbReference>
<dbReference type="InParanoid" id="A0A543AR18"/>
<evidence type="ECO:0000256" key="2">
    <source>
        <dbReference type="ARBA" id="ARBA00022475"/>
    </source>
</evidence>
<reference evidence="7 8" key="1">
    <citation type="submission" date="2019-06" db="EMBL/GenBank/DDBJ databases">
        <title>Sequencing the genomes of 1000 actinobacteria strains.</title>
        <authorList>
            <person name="Klenk H.-P."/>
        </authorList>
    </citation>
    <scope>NUCLEOTIDE SEQUENCE [LARGE SCALE GENOMIC DNA]</scope>
    <source>
        <strain evidence="7 8">DSM 45928</strain>
    </source>
</reference>
<dbReference type="GO" id="GO:0015171">
    <property type="term" value="F:amino acid transmembrane transporter activity"/>
    <property type="evidence" value="ECO:0007669"/>
    <property type="project" value="TreeGrafter"/>
</dbReference>
<name>A0A543AR18_9ACTN</name>
<accession>A0A543AR18</accession>
<evidence type="ECO:0000256" key="4">
    <source>
        <dbReference type="ARBA" id="ARBA00022989"/>
    </source>
</evidence>
<dbReference type="Proteomes" id="UP000317043">
    <property type="component" value="Unassembled WGS sequence"/>
</dbReference>
<dbReference type="PANTHER" id="PTHR30086">
    <property type="entry name" value="ARGININE EXPORTER PROTEIN ARGO"/>
    <property type="match status" value="1"/>
</dbReference>
<dbReference type="PIRSF" id="PIRSF006324">
    <property type="entry name" value="LeuE"/>
    <property type="match status" value="1"/>
</dbReference>
<dbReference type="InterPro" id="IPR001123">
    <property type="entry name" value="LeuE-type"/>
</dbReference>
<feature type="transmembrane region" description="Helical" evidence="6">
    <location>
        <begin position="113"/>
        <end position="134"/>
    </location>
</feature>
<sequence>MIDGVAILGMALVSLGMVLTPGPNMIYLVSRTISQGRRAGLISLVGVATGLVVYLAATAAGLTAVFAAVPMAYTVLKVAGAAYLLYLAWQAFRPGGRSPFSPEPVAAADPLRLYGMGLLTALLNPKIAILYVSLLPQFIDPSGNVVVQSLALGGVQIVVAMAGNAAIAMSAGGLAGFLRRRPVWMRVQRWFMGTVLAGFAVRMVVDPTRV</sequence>
<dbReference type="RefSeq" id="WP_142034481.1">
    <property type="nucleotide sequence ID" value="NZ_JBHTGS010000002.1"/>
</dbReference>
<keyword evidence="4 6" id="KW-1133">Transmembrane helix</keyword>
<comment type="caution">
    <text evidence="7">The sequence shown here is derived from an EMBL/GenBank/DDBJ whole genome shotgun (WGS) entry which is preliminary data.</text>
</comment>
<comment type="subcellular location">
    <subcellularLocation>
        <location evidence="1">Cell membrane</location>
        <topology evidence="1">Multi-pass membrane protein</topology>
    </subcellularLocation>
</comment>
<keyword evidence="3 6" id="KW-0812">Transmembrane</keyword>
<feature type="transmembrane region" description="Helical" evidence="6">
    <location>
        <begin position="41"/>
        <end position="66"/>
    </location>
</feature>
<evidence type="ECO:0000256" key="1">
    <source>
        <dbReference type="ARBA" id="ARBA00004651"/>
    </source>
</evidence>
<organism evidence="7 8">
    <name type="scientific">Stackebrandtia endophytica</name>
    <dbReference type="NCBI Taxonomy" id="1496996"/>
    <lineage>
        <taxon>Bacteria</taxon>
        <taxon>Bacillati</taxon>
        <taxon>Actinomycetota</taxon>
        <taxon>Actinomycetes</taxon>
        <taxon>Glycomycetales</taxon>
        <taxon>Glycomycetaceae</taxon>
        <taxon>Stackebrandtia</taxon>
    </lineage>
</organism>
<dbReference type="Pfam" id="PF01810">
    <property type="entry name" value="LysE"/>
    <property type="match status" value="1"/>
</dbReference>
<protein>
    <submittedName>
        <fullName evidence="7">Threonine/homoserine/homoserine lactone efflux protein</fullName>
    </submittedName>
</protein>
<evidence type="ECO:0000256" key="6">
    <source>
        <dbReference type="SAM" id="Phobius"/>
    </source>
</evidence>
<feature type="transmembrane region" description="Helical" evidence="6">
    <location>
        <begin position="72"/>
        <end position="92"/>
    </location>
</feature>
<keyword evidence="8" id="KW-1185">Reference proteome</keyword>
<keyword evidence="5 6" id="KW-0472">Membrane</keyword>
<feature type="transmembrane region" description="Helical" evidence="6">
    <location>
        <begin position="154"/>
        <end position="178"/>
    </location>
</feature>
<evidence type="ECO:0000256" key="5">
    <source>
        <dbReference type="ARBA" id="ARBA00023136"/>
    </source>
</evidence>
<gene>
    <name evidence="7" type="ORF">FB566_0467</name>
</gene>
<dbReference type="AlphaFoldDB" id="A0A543AR18"/>
<keyword evidence="2" id="KW-1003">Cell membrane</keyword>
<feature type="transmembrane region" description="Helical" evidence="6">
    <location>
        <begin position="6"/>
        <end position="29"/>
    </location>
</feature>
<evidence type="ECO:0000313" key="7">
    <source>
        <dbReference type="EMBL" id="TQL74976.1"/>
    </source>
</evidence>
<proteinExistence type="predicted"/>
<dbReference type="GO" id="GO:0005886">
    <property type="term" value="C:plasma membrane"/>
    <property type="evidence" value="ECO:0007669"/>
    <property type="project" value="UniProtKB-SubCell"/>
</dbReference>
<dbReference type="PANTHER" id="PTHR30086:SF20">
    <property type="entry name" value="ARGININE EXPORTER PROTEIN ARGO-RELATED"/>
    <property type="match status" value="1"/>
</dbReference>
<dbReference type="OrthoDB" id="3175972at2"/>
<evidence type="ECO:0000313" key="8">
    <source>
        <dbReference type="Proteomes" id="UP000317043"/>
    </source>
</evidence>